<sequence>MLPDASPGARTGGIRRVNNLPVYIIGALIGVFLLIMVLVASDRAAQQNQPAQQQQPKTGSTVMFAQELAGDQKDGIIQAKASPLVVPDLASAEQPGSIPIARPADLDLPPQPPTSQERAGSGPQAQGMAPRSTREEEAERIRMMKLQQLDEAVKARTGIQLSTPRSSGSPPAALAAAGTAPASNAEVLAGLAAVRQQIDAATRDDPTTTYQARLQQLQQLQGAARTGAGEAGANATQLVQAGVGSNDIARFAGSGHGDRWRLDSKPEAPRTPYELRAGFVVPALLISGINSELPGTIVAQTSQDVYDTPTGKWRLIPRGSRLFGAYNSEVIYGQSRVLIAWQRIIFPDGKAMDIGAMPGADSAGYAGFKDEVNNHYFRIFGSAFLMSAVTAGIAKSQPESTPYGSPSFSSALSQSVGQQLGQVTAQLIAKNLSVSPTLEIRPGYRFNVIVTKDMTFSKPYQAFDY</sequence>
<evidence type="ECO:0000256" key="3">
    <source>
        <dbReference type="ARBA" id="ARBA00022692"/>
    </source>
</evidence>
<organism evidence="8 9">
    <name type="scientific">Massilia soli</name>
    <dbReference type="NCBI Taxonomy" id="2792854"/>
    <lineage>
        <taxon>Bacteria</taxon>
        <taxon>Pseudomonadati</taxon>
        <taxon>Pseudomonadota</taxon>
        <taxon>Betaproteobacteria</taxon>
        <taxon>Burkholderiales</taxon>
        <taxon>Oxalobacteraceae</taxon>
        <taxon>Telluria group</taxon>
        <taxon>Massilia</taxon>
    </lineage>
</organism>
<comment type="caution">
    <text evidence="8">The sequence shown here is derived from an EMBL/GenBank/DDBJ whole genome shotgun (WGS) entry which is preliminary data.</text>
</comment>
<dbReference type="Pfam" id="PF03743">
    <property type="entry name" value="TrbI"/>
    <property type="match status" value="1"/>
</dbReference>
<accession>A0ABS7SK40</accession>
<comment type="similarity">
    <text evidence="2">Belongs to the TrbI/VirB10 family.</text>
</comment>
<keyword evidence="4 7" id="KW-1133">Transmembrane helix</keyword>
<keyword evidence="5 7" id="KW-0472">Membrane</keyword>
<evidence type="ECO:0000256" key="6">
    <source>
        <dbReference type="SAM" id="MobiDB-lite"/>
    </source>
</evidence>
<keyword evidence="9" id="KW-1185">Reference proteome</keyword>
<protein>
    <submittedName>
        <fullName evidence="8">TrbI/VirB10 family protein</fullName>
    </submittedName>
</protein>
<evidence type="ECO:0000313" key="8">
    <source>
        <dbReference type="EMBL" id="MBZ2206571.1"/>
    </source>
</evidence>
<evidence type="ECO:0000256" key="1">
    <source>
        <dbReference type="ARBA" id="ARBA00004167"/>
    </source>
</evidence>
<comment type="subcellular location">
    <subcellularLocation>
        <location evidence="1">Membrane</location>
        <topology evidence="1">Single-pass membrane protein</topology>
    </subcellularLocation>
</comment>
<feature type="region of interest" description="Disordered" evidence="6">
    <location>
        <begin position="95"/>
        <end position="138"/>
    </location>
</feature>
<dbReference type="CDD" id="cd16429">
    <property type="entry name" value="VirB10"/>
    <property type="match status" value="1"/>
</dbReference>
<dbReference type="InterPro" id="IPR042217">
    <property type="entry name" value="T4SS_VirB10/TrbI"/>
</dbReference>
<reference evidence="8 9" key="1">
    <citation type="submission" date="2021-01" db="EMBL/GenBank/DDBJ databases">
        <authorList>
            <person name="Ruan W."/>
            <person name="Khan S.A."/>
            <person name="Jeon C.O."/>
        </authorList>
    </citation>
    <scope>NUCLEOTIDE SEQUENCE [LARGE SCALE GENOMIC DNA]</scope>
    <source>
        <strain evidence="8 9">R798</strain>
    </source>
</reference>
<proteinExistence type="inferred from homology"/>
<reference evidence="8 9" key="2">
    <citation type="submission" date="2021-08" db="EMBL/GenBank/DDBJ databases">
        <title>Massilia sp. R798.</title>
        <authorList>
            <person name="Baek J.H."/>
            <person name="Jung H.S."/>
            <person name="Kim K.R."/>
            <person name="Jeon C.O."/>
        </authorList>
    </citation>
    <scope>NUCLEOTIDE SEQUENCE [LARGE SCALE GENOMIC DNA]</scope>
    <source>
        <strain evidence="8 9">R798</strain>
    </source>
</reference>
<keyword evidence="3 7" id="KW-0812">Transmembrane</keyword>
<dbReference type="Proteomes" id="UP000809349">
    <property type="component" value="Unassembled WGS sequence"/>
</dbReference>
<dbReference type="EMBL" id="JAFBIL020000002">
    <property type="protein sequence ID" value="MBZ2206571.1"/>
    <property type="molecule type" value="Genomic_DNA"/>
</dbReference>
<dbReference type="Gene3D" id="2.40.128.260">
    <property type="entry name" value="Type IV secretion system, VirB10/TraB/TrbI"/>
    <property type="match status" value="1"/>
</dbReference>
<gene>
    <name evidence="8" type="ORF">I4X03_004795</name>
</gene>
<evidence type="ECO:0000256" key="5">
    <source>
        <dbReference type="ARBA" id="ARBA00023136"/>
    </source>
</evidence>
<evidence type="ECO:0000256" key="2">
    <source>
        <dbReference type="ARBA" id="ARBA00010265"/>
    </source>
</evidence>
<evidence type="ECO:0000256" key="4">
    <source>
        <dbReference type="ARBA" id="ARBA00022989"/>
    </source>
</evidence>
<name>A0ABS7SK40_9BURK</name>
<feature type="transmembrane region" description="Helical" evidence="7">
    <location>
        <begin position="20"/>
        <end position="40"/>
    </location>
</feature>
<dbReference type="InterPro" id="IPR005498">
    <property type="entry name" value="T4SS_VirB10/TraB/TrbI"/>
</dbReference>
<evidence type="ECO:0000256" key="7">
    <source>
        <dbReference type="SAM" id="Phobius"/>
    </source>
</evidence>
<evidence type="ECO:0000313" key="9">
    <source>
        <dbReference type="Proteomes" id="UP000809349"/>
    </source>
</evidence>